<organism evidence="1 2">
    <name type="scientific">Hypoxylon rubiginosum</name>
    <dbReference type="NCBI Taxonomy" id="110542"/>
    <lineage>
        <taxon>Eukaryota</taxon>
        <taxon>Fungi</taxon>
        <taxon>Dikarya</taxon>
        <taxon>Ascomycota</taxon>
        <taxon>Pezizomycotina</taxon>
        <taxon>Sordariomycetes</taxon>
        <taxon>Xylariomycetidae</taxon>
        <taxon>Xylariales</taxon>
        <taxon>Hypoxylaceae</taxon>
        <taxon>Hypoxylon</taxon>
    </lineage>
</organism>
<evidence type="ECO:0000313" key="2">
    <source>
        <dbReference type="Proteomes" id="UP001497680"/>
    </source>
</evidence>
<accession>A0ACC0CWF9</accession>
<keyword evidence="2" id="KW-1185">Reference proteome</keyword>
<protein>
    <submittedName>
        <fullName evidence="1">Uncharacterized protein</fullName>
    </submittedName>
</protein>
<proteinExistence type="predicted"/>
<gene>
    <name evidence="1" type="ORF">F4821DRAFT_170699</name>
</gene>
<dbReference type="Proteomes" id="UP001497680">
    <property type="component" value="Unassembled WGS sequence"/>
</dbReference>
<dbReference type="EMBL" id="MU394337">
    <property type="protein sequence ID" value="KAI6084445.1"/>
    <property type="molecule type" value="Genomic_DNA"/>
</dbReference>
<name>A0ACC0CWF9_9PEZI</name>
<evidence type="ECO:0000313" key="1">
    <source>
        <dbReference type="EMBL" id="KAI6084445.1"/>
    </source>
</evidence>
<sequence length="203" mass="19027">MRSQTIIAAAAGLLSSSALAQDITKASSCIAALSSLETAFPTPADTALASWINSYALAHAASLATDPCGAITAVPTSLSSAAVSYESQLASYGTAHASDVNSIAGLCGDAGVPGVDSASVASQLGILTGFAGTTCVFPSGALAAPTAALVAGRAGQSTAAQAKGAAATSSATTSSPNAAGARPTGMVAGAAAAAGVLGAVALL</sequence>
<reference evidence="1 2" key="1">
    <citation type="journal article" date="2022" name="New Phytol.">
        <title>Ecological generalism drives hyperdiversity of secondary metabolite gene clusters in xylarialean endophytes.</title>
        <authorList>
            <person name="Franco M.E.E."/>
            <person name="Wisecaver J.H."/>
            <person name="Arnold A.E."/>
            <person name="Ju Y.M."/>
            <person name="Slot J.C."/>
            <person name="Ahrendt S."/>
            <person name="Moore L.P."/>
            <person name="Eastman K.E."/>
            <person name="Scott K."/>
            <person name="Konkel Z."/>
            <person name="Mondo S.J."/>
            <person name="Kuo A."/>
            <person name="Hayes R.D."/>
            <person name="Haridas S."/>
            <person name="Andreopoulos B."/>
            <person name="Riley R."/>
            <person name="LaButti K."/>
            <person name="Pangilinan J."/>
            <person name="Lipzen A."/>
            <person name="Amirebrahimi M."/>
            <person name="Yan J."/>
            <person name="Adam C."/>
            <person name="Keymanesh K."/>
            <person name="Ng V."/>
            <person name="Louie K."/>
            <person name="Northen T."/>
            <person name="Drula E."/>
            <person name="Henrissat B."/>
            <person name="Hsieh H.M."/>
            <person name="Youens-Clark K."/>
            <person name="Lutzoni F."/>
            <person name="Miadlikowska J."/>
            <person name="Eastwood D.C."/>
            <person name="Hamelin R.C."/>
            <person name="Grigoriev I.V."/>
            <person name="U'Ren J.M."/>
        </authorList>
    </citation>
    <scope>NUCLEOTIDE SEQUENCE [LARGE SCALE GENOMIC DNA]</scope>
    <source>
        <strain evidence="1 2">ER1909</strain>
    </source>
</reference>
<comment type="caution">
    <text evidence="1">The sequence shown here is derived from an EMBL/GenBank/DDBJ whole genome shotgun (WGS) entry which is preliminary data.</text>
</comment>